<dbReference type="PANTHER" id="PTHR30204">
    <property type="entry name" value="REDOX-CYCLING DRUG-SENSING TRANSCRIPTIONAL ACTIVATOR SOXR"/>
    <property type="match status" value="1"/>
</dbReference>
<accession>X5DKI9</accession>
<dbReference type="PANTHER" id="PTHR30204:SF98">
    <property type="entry name" value="HTH-TYPE TRANSCRIPTIONAL REGULATOR ADHR"/>
    <property type="match status" value="1"/>
</dbReference>
<dbReference type="SUPFAM" id="SSF46955">
    <property type="entry name" value="Putative DNA-binding domain"/>
    <property type="match status" value="1"/>
</dbReference>
<dbReference type="HOGENOM" id="CLU_060077_8_3_11"/>
<dbReference type="Gene3D" id="1.10.1660.10">
    <property type="match status" value="1"/>
</dbReference>
<dbReference type="SMART" id="SM00422">
    <property type="entry name" value="HTH_MERR"/>
    <property type="match status" value="1"/>
</dbReference>
<sequence>MGDDADHNGLTIAQMSELSGVSAHTLRYYERAGLIRPVCRNVSNHRRYAADDVAWVQFLLRLRETGMPIRQMRIYADLRDEGPVTTAERLSMLEKHQQALTEQITQLLSHNQALEAKIAIYRDDLTTDLRDIDVAREEQDDDQ</sequence>
<evidence type="ECO:0000256" key="1">
    <source>
        <dbReference type="ARBA" id="ARBA00023125"/>
    </source>
</evidence>
<dbReference type="EMBL" id="CP006842">
    <property type="protein sequence ID" value="AHW63628.1"/>
    <property type="molecule type" value="Genomic_DNA"/>
</dbReference>
<keyword evidence="4" id="KW-1185">Reference proteome</keyword>
<dbReference type="OrthoDB" id="9802944at2"/>
<dbReference type="GO" id="GO:0003700">
    <property type="term" value="F:DNA-binding transcription factor activity"/>
    <property type="evidence" value="ECO:0007669"/>
    <property type="project" value="InterPro"/>
</dbReference>
<evidence type="ECO:0000313" key="4">
    <source>
        <dbReference type="Proteomes" id="UP000023703"/>
    </source>
</evidence>
<dbReference type="Pfam" id="PF13411">
    <property type="entry name" value="MerR_1"/>
    <property type="match status" value="1"/>
</dbReference>
<proteinExistence type="predicted"/>
<name>X5DKI9_9CORY</name>
<dbReference type="PROSITE" id="PS00552">
    <property type="entry name" value="HTH_MERR_1"/>
    <property type="match status" value="1"/>
</dbReference>
<dbReference type="STRING" id="1404245.CGLY_05900"/>
<protein>
    <submittedName>
        <fullName evidence="3">Transcriptional regulator, MerR-family</fullName>
    </submittedName>
</protein>
<dbReference type="GO" id="GO:0003677">
    <property type="term" value="F:DNA binding"/>
    <property type="evidence" value="ECO:0007669"/>
    <property type="project" value="UniProtKB-KW"/>
</dbReference>
<dbReference type="RefSeq" id="WP_081803801.1">
    <property type="nucleotide sequence ID" value="NZ_CP006842.1"/>
</dbReference>
<dbReference type="eggNOG" id="COG0789">
    <property type="taxonomic scope" value="Bacteria"/>
</dbReference>
<dbReference type="InterPro" id="IPR000551">
    <property type="entry name" value="MerR-type_HTH_dom"/>
</dbReference>
<dbReference type="CDD" id="cd01109">
    <property type="entry name" value="HTH_YyaN"/>
    <property type="match status" value="1"/>
</dbReference>
<keyword evidence="1" id="KW-0238">DNA-binding</keyword>
<dbReference type="Proteomes" id="UP000023703">
    <property type="component" value="Chromosome"/>
</dbReference>
<organism evidence="3 4">
    <name type="scientific">Corynebacterium glyciniphilum AJ 3170</name>
    <dbReference type="NCBI Taxonomy" id="1404245"/>
    <lineage>
        <taxon>Bacteria</taxon>
        <taxon>Bacillati</taxon>
        <taxon>Actinomycetota</taxon>
        <taxon>Actinomycetes</taxon>
        <taxon>Mycobacteriales</taxon>
        <taxon>Corynebacteriaceae</taxon>
        <taxon>Corynebacterium</taxon>
    </lineage>
</organism>
<evidence type="ECO:0000313" key="3">
    <source>
        <dbReference type="EMBL" id="AHW63628.1"/>
    </source>
</evidence>
<gene>
    <name evidence="3" type="ORF">CGLY_05900</name>
</gene>
<dbReference type="KEGG" id="cgy:CGLY_05900"/>
<dbReference type="AlphaFoldDB" id="X5DKI9"/>
<dbReference type="InterPro" id="IPR047057">
    <property type="entry name" value="MerR_fam"/>
</dbReference>
<evidence type="ECO:0000259" key="2">
    <source>
        <dbReference type="PROSITE" id="PS50937"/>
    </source>
</evidence>
<dbReference type="PRINTS" id="PR00040">
    <property type="entry name" value="HTHMERR"/>
</dbReference>
<dbReference type="InterPro" id="IPR009061">
    <property type="entry name" value="DNA-bd_dom_put_sf"/>
</dbReference>
<reference evidence="3 4" key="1">
    <citation type="journal article" date="2015" name="Int. J. Syst. Evol. Microbiol.">
        <title>Revisiting Corynebacterium glyciniphilum (ex Kubota et al., 1972) sp. nov., nom. rev., isolated from putrefied banana.</title>
        <authorList>
            <person name="Al-Dilaimi A."/>
            <person name="Bednarz H."/>
            <person name="Lomker A."/>
            <person name="Niehaus K."/>
            <person name="Kalinowski J."/>
            <person name="Ruckert C."/>
        </authorList>
    </citation>
    <scope>NUCLEOTIDE SEQUENCE [LARGE SCALE GENOMIC DNA]</scope>
    <source>
        <strain evidence="3">AJ 3170</strain>
    </source>
</reference>
<feature type="domain" description="HTH merR-type" evidence="2">
    <location>
        <begin position="9"/>
        <end position="78"/>
    </location>
</feature>
<dbReference type="PROSITE" id="PS50937">
    <property type="entry name" value="HTH_MERR_2"/>
    <property type="match status" value="1"/>
</dbReference>